<proteinExistence type="predicted"/>
<evidence type="ECO:0000313" key="2">
    <source>
        <dbReference type="EMBL" id="EKF55578.1"/>
    </source>
</evidence>
<accession>K2P3E6</accession>
<evidence type="ECO:0000256" key="1">
    <source>
        <dbReference type="SAM" id="MobiDB-lite"/>
    </source>
</evidence>
<dbReference type="AlphaFoldDB" id="K2P3E6"/>
<dbReference type="EMBL" id="AMSG01000006">
    <property type="protein sequence ID" value="EKF55578.1"/>
    <property type="molecule type" value="Genomic_DNA"/>
</dbReference>
<name>K2P3E6_9FLAO</name>
<dbReference type="InterPro" id="IPR045391">
    <property type="entry name" value="DUF6520"/>
</dbReference>
<dbReference type="Proteomes" id="UP000007364">
    <property type="component" value="Unassembled WGS sequence"/>
</dbReference>
<comment type="caution">
    <text evidence="2">The sequence shown here is derived from an EMBL/GenBank/DDBJ whole genome shotgun (WGS) entry which is preliminary data.</text>
</comment>
<gene>
    <name evidence="2" type="ORF">I215_06447</name>
</gene>
<dbReference type="Pfam" id="PF20130">
    <property type="entry name" value="DUF6520"/>
    <property type="match status" value="1"/>
</dbReference>
<feature type="region of interest" description="Disordered" evidence="1">
    <location>
        <begin position="76"/>
        <end position="96"/>
    </location>
</feature>
<sequence>MLAFVLAIGMSFAFVGATEEKEVYDTKFILVEEPNGWATVEGVICEPDNDQCIVRFAEDLSTEYTLYNSKNVNDPAEGNGVVITKTGSAPDPDPEF</sequence>
<protein>
    <submittedName>
        <fullName evidence="2">Uncharacterized protein</fullName>
    </submittedName>
</protein>
<organism evidence="2 3">
    <name type="scientific">Galbibacter marinus</name>
    <dbReference type="NCBI Taxonomy" id="555500"/>
    <lineage>
        <taxon>Bacteria</taxon>
        <taxon>Pseudomonadati</taxon>
        <taxon>Bacteroidota</taxon>
        <taxon>Flavobacteriia</taxon>
        <taxon>Flavobacteriales</taxon>
        <taxon>Flavobacteriaceae</taxon>
        <taxon>Galbibacter</taxon>
    </lineage>
</organism>
<keyword evidence="3" id="KW-1185">Reference proteome</keyword>
<evidence type="ECO:0000313" key="3">
    <source>
        <dbReference type="Proteomes" id="UP000007364"/>
    </source>
</evidence>
<reference evidence="2 3" key="1">
    <citation type="journal article" date="2012" name="J. Bacteriol.">
        <title>Genome Sequence of Galbibacter marinum Type Strain ck-I2-15.</title>
        <authorList>
            <person name="Lai Q."/>
            <person name="Li C."/>
            <person name="Shao Z."/>
        </authorList>
    </citation>
    <scope>NUCLEOTIDE SEQUENCE [LARGE SCALE GENOMIC DNA]</scope>
    <source>
        <strain evidence="3">ck-I2-15</strain>
    </source>
</reference>